<protein>
    <recommendedName>
        <fullName evidence="4">Rhomboid-like protein</fullName>
    </recommendedName>
</protein>
<evidence type="ECO:0000313" key="3">
    <source>
        <dbReference type="Proteomes" id="UP000236291"/>
    </source>
</evidence>
<evidence type="ECO:0000256" key="1">
    <source>
        <dbReference type="SAM" id="Phobius"/>
    </source>
</evidence>
<feature type="transmembrane region" description="Helical" evidence="1">
    <location>
        <begin position="56"/>
        <end position="76"/>
    </location>
</feature>
<evidence type="ECO:0000313" key="2">
    <source>
        <dbReference type="EMBL" id="PNX90937.1"/>
    </source>
</evidence>
<feature type="non-terminal residue" evidence="2">
    <location>
        <position position="112"/>
    </location>
</feature>
<reference evidence="2 3" key="2">
    <citation type="journal article" date="2017" name="Front. Plant Sci.">
        <title>Gene Classification and Mining of Molecular Markers Useful in Red Clover (Trifolium pratense) Breeding.</title>
        <authorList>
            <person name="Istvanek J."/>
            <person name="Dluhosova J."/>
            <person name="Dluhos P."/>
            <person name="Patkova L."/>
            <person name="Nedelnik J."/>
            <person name="Repkova J."/>
        </authorList>
    </citation>
    <scope>NUCLEOTIDE SEQUENCE [LARGE SCALE GENOMIC DNA]</scope>
    <source>
        <strain evidence="3">cv. Tatra</strain>
        <tissue evidence="2">Young leaves</tissue>
    </source>
</reference>
<comment type="caution">
    <text evidence="2">The sequence shown here is derived from an EMBL/GenBank/DDBJ whole genome shotgun (WGS) entry which is preliminary data.</text>
</comment>
<dbReference type="EMBL" id="ASHM01064459">
    <property type="protein sequence ID" value="PNX90937.1"/>
    <property type="molecule type" value="Genomic_DNA"/>
</dbReference>
<evidence type="ECO:0008006" key="4">
    <source>
        <dbReference type="Google" id="ProtNLM"/>
    </source>
</evidence>
<gene>
    <name evidence="2" type="ORF">L195_g047065</name>
</gene>
<dbReference type="STRING" id="57577.A0A2K3MJG5"/>
<reference evidence="2 3" key="1">
    <citation type="journal article" date="2014" name="Am. J. Bot.">
        <title>Genome assembly and annotation for red clover (Trifolium pratense; Fabaceae).</title>
        <authorList>
            <person name="Istvanek J."/>
            <person name="Jaros M."/>
            <person name="Krenek A."/>
            <person name="Repkova J."/>
        </authorList>
    </citation>
    <scope>NUCLEOTIDE SEQUENCE [LARGE SCALE GENOMIC DNA]</scope>
    <source>
        <strain evidence="3">cv. Tatra</strain>
        <tissue evidence="2">Young leaves</tissue>
    </source>
</reference>
<keyword evidence="1" id="KW-1133">Transmembrane helix</keyword>
<dbReference type="Proteomes" id="UP000236291">
    <property type="component" value="Unassembled WGS sequence"/>
</dbReference>
<organism evidence="2 3">
    <name type="scientific">Trifolium pratense</name>
    <name type="common">Red clover</name>
    <dbReference type="NCBI Taxonomy" id="57577"/>
    <lineage>
        <taxon>Eukaryota</taxon>
        <taxon>Viridiplantae</taxon>
        <taxon>Streptophyta</taxon>
        <taxon>Embryophyta</taxon>
        <taxon>Tracheophyta</taxon>
        <taxon>Spermatophyta</taxon>
        <taxon>Magnoliopsida</taxon>
        <taxon>eudicotyledons</taxon>
        <taxon>Gunneridae</taxon>
        <taxon>Pentapetalae</taxon>
        <taxon>rosids</taxon>
        <taxon>fabids</taxon>
        <taxon>Fabales</taxon>
        <taxon>Fabaceae</taxon>
        <taxon>Papilionoideae</taxon>
        <taxon>50 kb inversion clade</taxon>
        <taxon>NPAAA clade</taxon>
        <taxon>Hologalegina</taxon>
        <taxon>IRL clade</taxon>
        <taxon>Trifolieae</taxon>
        <taxon>Trifolium</taxon>
    </lineage>
</organism>
<accession>A0A2K3MJG5</accession>
<keyword evidence="1" id="KW-0472">Membrane</keyword>
<sequence length="112" mass="12496">MERLSFSSDDLFDHISLSFEVSDTPPHIAQALPQLEAPSEAAATQPLPLVERKYRLWLTDLIVVLYAAILIVAMGINNCPKHTYPTKACFHSGRFTFQPTDQNPLFSPSHAT</sequence>
<name>A0A2K3MJG5_TRIPR</name>
<keyword evidence="1" id="KW-0812">Transmembrane</keyword>
<dbReference type="AlphaFoldDB" id="A0A2K3MJG5"/>
<proteinExistence type="predicted"/>